<reference evidence="1 2" key="1">
    <citation type="submission" date="2012-10" db="EMBL/GenBank/DDBJ databases">
        <title>Complete genome sequence of Moumouvirus goulette.</title>
        <authorList>
            <person name="Fournous G."/>
            <person name="Bougalmi M."/>
            <person name="Colson P."/>
        </authorList>
    </citation>
    <scope>NUCLEOTIDE SEQUENCE [LARGE SCALE GENOMIC DNA]</scope>
</reference>
<dbReference type="EMBL" id="KC008572">
    <property type="protein sequence ID" value="AGF85595.1"/>
    <property type="molecule type" value="Genomic_DNA"/>
</dbReference>
<evidence type="ECO:0000313" key="2">
    <source>
        <dbReference type="Proteomes" id="UP000241071"/>
    </source>
</evidence>
<evidence type="ECO:0000313" key="1">
    <source>
        <dbReference type="EMBL" id="AGF85595.1"/>
    </source>
</evidence>
<proteinExistence type="predicted"/>
<organism evidence="1 2">
    <name type="scientific">Moumouvirus goulette</name>
    <dbReference type="NCBI Taxonomy" id="1247379"/>
    <lineage>
        <taxon>Viruses</taxon>
        <taxon>Varidnaviria</taxon>
        <taxon>Bamfordvirae</taxon>
        <taxon>Nucleocytoviricota</taxon>
        <taxon>Megaviricetes</taxon>
        <taxon>Imitervirales</taxon>
        <taxon>Mimiviridae</taxon>
        <taxon>Megamimivirinae</taxon>
        <taxon>Moumouvirus</taxon>
        <taxon>Moumouvirus goulettemassiliense</taxon>
    </lineage>
</organism>
<accession>M1NNG0</accession>
<dbReference type="Proteomes" id="UP000241071">
    <property type="component" value="Segment"/>
</dbReference>
<protein>
    <submittedName>
        <fullName evidence="1">Uncharacterized protein</fullName>
    </submittedName>
</protein>
<name>M1NNG0_9VIRU</name>
<gene>
    <name evidence="1" type="ORF">glt_00790</name>
</gene>
<sequence>MPEDECKISGRENTIYESNHKTKDKNNINNIVKGIISINR</sequence>
<keyword evidence="2" id="KW-1185">Reference proteome</keyword>